<dbReference type="RefSeq" id="WP_161825791.1">
    <property type="nucleotide sequence ID" value="NZ_WVIC01000024.1"/>
</dbReference>
<accession>A0A8K2A8P6</accession>
<evidence type="ECO:0000256" key="1">
    <source>
        <dbReference type="SAM" id="MobiDB-lite"/>
    </source>
</evidence>
<dbReference type="AlphaFoldDB" id="A0A8K2A8P6"/>
<protein>
    <submittedName>
        <fullName evidence="2">Uncharacterized protein</fullName>
    </submittedName>
</protein>
<organism evidence="2 3">
    <name type="scientific">Petrachloros mirabilis ULC683</name>
    <dbReference type="NCBI Taxonomy" id="2781853"/>
    <lineage>
        <taxon>Bacteria</taxon>
        <taxon>Bacillati</taxon>
        <taxon>Cyanobacteriota</taxon>
        <taxon>Cyanophyceae</taxon>
        <taxon>Synechococcales</taxon>
        <taxon>Petrachlorosaceae</taxon>
        <taxon>Petrachloros</taxon>
        <taxon>Petrachloros mirabilis</taxon>
    </lineage>
</organism>
<gene>
    <name evidence="2" type="ORF">GS597_12515</name>
</gene>
<feature type="compositionally biased region" description="Polar residues" evidence="1">
    <location>
        <begin position="213"/>
        <end position="222"/>
    </location>
</feature>
<dbReference type="Proteomes" id="UP000607397">
    <property type="component" value="Unassembled WGS sequence"/>
</dbReference>
<proteinExistence type="predicted"/>
<dbReference type="EMBL" id="WVIC01000024">
    <property type="protein sequence ID" value="NCJ07315.1"/>
    <property type="molecule type" value="Genomic_DNA"/>
</dbReference>
<feature type="region of interest" description="Disordered" evidence="1">
    <location>
        <begin position="202"/>
        <end position="237"/>
    </location>
</feature>
<comment type="caution">
    <text evidence="2">The sequence shown here is derived from an EMBL/GenBank/DDBJ whole genome shotgun (WGS) entry which is preliminary data.</text>
</comment>
<keyword evidence="3" id="KW-1185">Reference proteome</keyword>
<sequence>MTVSLPDSDPIAASYALLSYYCEESTEQVKTESLEQLLQAYPADWVRLALIEALFQGRYKLISVAQMLMAWKRRGEPLSHFSYDFATMVSHNFPRTLSMEPMNHSSHRSGWSRSEMVRSLKTSRRSSQVDDLQLPPTPAVSIELPVGGAPAGLSFEGLENSSEGTLDQGWETRTEELSPVETWPSLGDLWLARPEIAPTSADAWQRSVPLESAHSTPTSETNAEYPESPSHPSAVDMTTGYDWLTEVNPDTTLESPPPDLGSEPIHPIHEYIPNVPSEFYDRLTAIAHG</sequence>
<evidence type="ECO:0000313" key="2">
    <source>
        <dbReference type="EMBL" id="NCJ07315.1"/>
    </source>
</evidence>
<reference evidence="2" key="1">
    <citation type="submission" date="2019-12" db="EMBL/GenBank/DDBJ databases">
        <title>High-Quality draft genome sequences of three cyanobacteria isolated from the limestone walls of the Old Cathedral of Coimbra.</title>
        <authorList>
            <person name="Tiago I."/>
            <person name="Soares F."/>
            <person name="Portugal A."/>
        </authorList>
    </citation>
    <scope>NUCLEOTIDE SEQUENCE [LARGE SCALE GENOMIC DNA]</scope>
    <source>
        <strain evidence="2">C</strain>
    </source>
</reference>
<evidence type="ECO:0000313" key="3">
    <source>
        <dbReference type="Proteomes" id="UP000607397"/>
    </source>
</evidence>
<name>A0A8K2A8P6_9CYAN</name>